<feature type="domain" description="Endonuclease GajA/Old nuclease/RecF-like AAA" evidence="1">
    <location>
        <begin position="300"/>
        <end position="405"/>
    </location>
</feature>
<dbReference type="RefSeq" id="WP_023095766.1">
    <property type="nucleotide sequence ID" value="NZ_CATOXZ010000001.1"/>
</dbReference>
<evidence type="ECO:0000259" key="2">
    <source>
        <dbReference type="Pfam" id="PF13304"/>
    </source>
</evidence>
<dbReference type="InterPro" id="IPR051396">
    <property type="entry name" value="Bact_Antivir_Def_Nuclease"/>
</dbReference>
<evidence type="ECO:0000313" key="3">
    <source>
        <dbReference type="EMBL" id="MUI38144.1"/>
    </source>
</evidence>
<dbReference type="PANTHER" id="PTHR43581:SF2">
    <property type="entry name" value="EXCINUCLEASE ATPASE SUBUNIT"/>
    <property type="match status" value="1"/>
</dbReference>
<dbReference type="Proteomes" id="UP000433532">
    <property type="component" value="Unassembled WGS sequence"/>
</dbReference>
<dbReference type="SUPFAM" id="SSF52540">
    <property type="entry name" value="P-loop containing nucleoside triphosphate hydrolases"/>
    <property type="match status" value="1"/>
</dbReference>
<dbReference type="Gene3D" id="3.40.50.300">
    <property type="entry name" value="P-loop containing nucleotide triphosphate hydrolases"/>
    <property type="match status" value="1"/>
</dbReference>
<dbReference type="EMBL" id="WOAD01000026">
    <property type="protein sequence ID" value="MUI38144.1"/>
    <property type="molecule type" value="Genomic_DNA"/>
</dbReference>
<proteinExistence type="predicted"/>
<reference evidence="3 4" key="1">
    <citation type="submission" date="2019-11" db="EMBL/GenBank/DDBJ databases">
        <title>Genomes of ocular Pseudomonas aeruginosa isolates.</title>
        <authorList>
            <person name="Khan M."/>
            <person name="Rice S.A."/>
            <person name="Willcox M.D.P."/>
            <person name="Stapleton F."/>
        </authorList>
    </citation>
    <scope>NUCLEOTIDE SEQUENCE [LARGE SCALE GENOMIC DNA]</scope>
    <source>
        <strain evidence="3 4">PA221</strain>
    </source>
</reference>
<evidence type="ECO:0000313" key="4">
    <source>
        <dbReference type="Proteomes" id="UP000433532"/>
    </source>
</evidence>
<dbReference type="PANTHER" id="PTHR43581">
    <property type="entry name" value="ATP/GTP PHOSPHATASE"/>
    <property type="match status" value="1"/>
</dbReference>
<feature type="domain" description="ATPase AAA-type core" evidence="2">
    <location>
        <begin position="26"/>
        <end position="72"/>
    </location>
</feature>
<dbReference type="InterPro" id="IPR041685">
    <property type="entry name" value="AAA_GajA/Old/RecF-like"/>
</dbReference>
<comment type="caution">
    <text evidence="3">The sequence shown here is derived from an EMBL/GenBank/DDBJ whole genome shotgun (WGS) entry which is preliminary data.</text>
</comment>
<protein>
    <submittedName>
        <fullName evidence="3">AAA family ATPase</fullName>
    </submittedName>
</protein>
<dbReference type="CDD" id="cd00267">
    <property type="entry name" value="ABC_ATPase"/>
    <property type="match status" value="1"/>
</dbReference>
<dbReference type="InterPro" id="IPR003959">
    <property type="entry name" value="ATPase_AAA_core"/>
</dbReference>
<gene>
    <name evidence="3" type="ORF">GNQ48_24380</name>
</gene>
<accession>A0A509JF81</accession>
<dbReference type="InterPro" id="IPR027417">
    <property type="entry name" value="P-loop_NTPase"/>
</dbReference>
<evidence type="ECO:0000259" key="1">
    <source>
        <dbReference type="Pfam" id="PF13175"/>
    </source>
</evidence>
<dbReference type="Pfam" id="PF13304">
    <property type="entry name" value="AAA_21"/>
    <property type="match status" value="1"/>
</dbReference>
<name>A0A509JF81_PSEAI</name>
<dbReference type="Pfam" id="PF13175">
    <property type="entry name" value="AAA_15"/>
    <property type="match status" value="1"/>
</dbReference>
<sequence length="420" mass="47518">MNLIESVTIKGFWGNHEVSFKTSEDLNFLIGPNGSGKSTTLKIISGVLRADRDYLSELDFESVRINLKDPRSKRKPYIEAVKNLSVPFFHCDYKLVESSTERPYTYVLSDVDGYDTASKSSFFIRAQLAGNTAASRTLVKHLSEMVSLTWLSVQRAASLKGPGGSDPVDLRLDDFSNRLVRYLSSLSKQVNALHERFQEHVFLSLLVKENDKLAALPGQKKVDSEKQALLQIFSEFKLDKRSYQKKLDGHFGMLEDLRGRWGKSNDLKPADFMALFSLHRIESTVDFWEGITKEKNSIVSSRDLFLEILNRLLLKKIISINERNELVIKTDSGKTLRPSQLSSGEKQIIVILGEALLQEGQNFIYMADEPEISLHVAWQESLAKNIKNLNPAAQIVFATHSPDIVGPDQDRLIHMDRCVK</sequence>
<dbReference type="AlphaFoldDB" id="A0A509JF81"/>
<organism evidence="3 4">
    <name type="scientific">Pseudomonas aeruginosa</name>
    <dbReference type="NCBI Taxonomy" id="287"/>
    <lineage>
        <taxon>Bacteria</taxon>
        <taxon>Pseudomonadati</taxon>
        <taxon>Pseudomonadota</taxon>
        <taxon>Gammaproteobacteria</taxon>
        <taxon>Pseudomonadales</taxon>
        <taxon>Pseudomonadaceae</taxon>
        <taxon>Pseudomonas</taxon>
    </lineage>
</organism>